<proteinExistence type="predicted"/>
<dbReference type="InterPro" id="IPR016181">
    <property type="entry name" value="Acyl_CoA_acyltransferase"/>
</dbReference>
<dbReference type="CDD" id="cd04301">
    <property type="entry name" value="NAT_SF"/>
    <property type="match status" value="1"/>
</dbReference>
<reference evidence="2 3" key="1">
    <citation type="submission" date="2015-08" db="EMBL/GenBank/DDBJ databases">
        <title>Complete genome sequence of Rufibacter tibetensis strain 1351t, a radiation-resistant bacterium from tibet plateau.</title>
        <authorList>
            <person name="Dai J."/>
        </authorList>
    </citation>
    <scope>NUCLEOTIDE SEQUENCE [LARGE SCALE GENOMIC DNA]</scope>
    <source>
        <strain evidence="2 3">1351</strain>
    </source>
</reference>
<accession>A0A0P0C265</accession>
<dbReference type="Gene3D" id="3.40.630.30">
    <property type="match status" value="1"/>
</dbReference>
<protein>
    <recommendedName>
        <fullName evidence="1">N-acetyltransferase domain-containing protein</fullName>
    </recommendedName>
</protein>
<dbReference type="Pfam" id="PF00583">
    <property type="entry name" value="Acetyltransf_1"/>
    <property type="match status" value="1"/>
</dbReference>
<keyword evidence="3" id="KW-1185">Reference proteome</keyword>
<evidence type="ECO:0000313" key="3">
    <source>
        <dbReference type="Proteomes" id="UP000061382"/>
    </source>
</evidence>
<dbReference type="STRING" id="512763.DC20_06830"/>
<dbReference type="EMBL" id="CP012643">
    <property type="protein sequence ID" value="ALI98730.1"/>
    <property type="molecule type" value="Genomic_DNA"/>
</dbReference>
<dbReference type="InterPro" id="IPR000182">
    <property type="entry name" value="GNAT_dom"/>
</dbReference>
<sequence>MPLSSPAPQANEQGFFLSFDKELLQLDAIHGFLTETYWAKGIPRQVVARAIEHSLCVGVYHMKKQAGFARVITDYTTFAYLCDVFVLEPYRGNGLSKWMVQTFRDHPELQGLRRWMLATQDAHSLYAQLGFEPLPQPERFMQLHTPNMYQKQKQST</sequence>
<dbReference type="PANTHER" id="PTHR43233">
    <property type="entry name" value="FAMILY N-ACETYLTRANSFERASE, PUTATIVE (AFU_ORTHOLOGUE AFUA_6G03350)-RELATED"/>
    <property type="match status" value="1"/>
</dbReference>
<feature type="domain" description="N-acetyltransferase" evidence="1">
    <location>
        <begin position="17"/>
        <end position="146"/>
    </location>
</feature>
<organism evidence="2 3">
    <name type="scientific">Rufibacter tibetensis</name>
    <dbReference type="NCBI Taxonomy" id="512763"/>
    <lineage>
        <taxon>Bacteria</taxon>
        <taxon>Pseudomonadati</taxon>
        <taxon>Bacteroidota</taxon>
        <taxon>Cytophagia</taxon>
        <taxon>Cytophagales</taxon>
        <taxon>Hymenobacteraceae</taxon>
        <taxon>Rufibacter</taxon>
    </lineage>
</organism>
<dbReference type="PANTHER" id="PTHR43233:SF1">
    <property type="entry name" value="FAMILY N-ACETYLTRANSFERASE, PUTATIVE (AFU_ORTHOLOGUE AFUA_6G03350)-RELATED"/>
    <property type="match status" value="1"/>
</dbReference>
<dbReference type="OrthoDB" id="3216107at2"/>
<evidence type="ECO:0000259" key="1">
    <source>
        <dbReference type="PROSITE" id="PS51186"/>
    </source>
</evidence>
<dbReference type="Proteomes" id="UP000061382">
    <property type="component" value="Chromosome"/>
</dbReference>
<evidence type="ECO:0000313" key="2">
    <source>
        <dbReference type="EMBL" id="ALI98730.1"/>
    </source>
</evidence>
<dbReference type="PATRIC" id="fig|512763.3.peg.1510"/>
<dbReference type="SUPFAM" id="SSF55729">
    <property type="entry name" value="Acyl-CoA N-acyltransferases (Nat)"/>
    <property type="match status" value="1"/>
</dbReference>
<dbReference type="RefSeq" id="WP_062543143.1">
    <property type="nucleotide sequence ID" value="NZ_CP012643.1"/>
</dbReference>
<dbReference type="InterPro" id="IPR053144">
    <property type="entry name" value="Acetyltransferase_Butenolide"/>
</dbReference>
<dbReference type="AlphaFoldDB" id="A0A0P0C265"/>
<name>A0A0P0C265_9BACT</name>
<dbReference type="PROSITE" id="PS51186">
    <property type="entry name" value="GNAT"/>
    <property type="match status" value="1"/>
</dbReference>
<dbReference type="GO" id="GO:0016747">
    <property type="term" value="F:acyltransferase activity, transferring groups other than amino-acyl groups"/>
    <property type="evidence" value="ECO:0007669"/>
    <property type="project" value="InterPro"/>
</dbReference>
<gene>
    <name evidence="2" type="ORF">DC20_06830</name>
</gene>
<dbReference type="KEGG" id="rti:DC20_06830"/>